<evidence type="ECO:0000256" key="4">
    <source>
        <dbReference type="ARBA" id="ARBA00022452"/>
    </source>
</evidence>
<keyword evidence="3 10" id="KW-0813">Transport</keyword>
<dbReference type="PANTHER" id="PTHR30069:SF40">
    <property type="entry name" value="TONB-DEPENDENT RECEPTOR NMB0964-RELATED"/>
    <property type="match status" value="1"/>
</dbReference>
<dbReference type="PANTHER" id="PTHR30069">
    <property type="entry name" value="TONB-DEPENDENT OUTER MEMBRANE RECEPTOR"/>
    <property type="match status" value="1"/>
</dbReference>
<dbReference type="Gene3D" id="2.40.170.20">
    <property type="entry name" value="TonB-dependent receptor, beta-barrel domain"/>
    <property type="match status" value="1"/>
</dbReference>
<evidence type="ECO:0000313" key="16">
    <source>
        <dbReference type="Proteomes" id="UP000183417"/>
    </source>
</evidence>
<comment type="subcellular location">
    <subcellularLocation>
        <location evidence="1 10">Cell outer membrane</location>
        <topology evidence="1 10">Multi-pass membrane protein</topology>
    </subcellularLocation>
</comment>
<evidence type="ECO:0000256" key="6">
    <source>
        <dbReference type="ARBA" id="ARBA00023077"/>
    </source>
</evidence>
<feature type="domain" description="TonB-dependent receptor plug" evidence="14">
    <location>
        <begin position="50"/>
        <end position="151"/>
    </location>
</feature>
<keyword evidence="12" id="KW-0732">Signal</keyword>
<sequence>MHPTSISPFGTAPQLALFAMLSSSAAAQGQEVALPEVTITGNPLGRTEMAAPTTRLLGEEFTLRARSTLGETLDGLPGVSSTYFGPNASRPIIRGLDGDRIRILQNSGASIDPSSLSFDHAVPADPLTIERVEVLRGPGALLYGGSAVGGVVNIIDNRIPRAPLFDASGGVTGKADLGAATGNSERGGGLMVETGNDRYALHADVFRRRTDDVKVPIALACEKPGAPSLTRRICNSASETEGGAVGGTLFFDHGYLGASVSRFNSDYGTVAEDDVTIGMRSTRYAFQGELRNLSGWISGLKAQFSHTDYRHTEFEGSEVGTIFKNRGSEFRIEARHAKLGPLEGVIGLQGESVRFSADGEEAFVPRSKTSQVALFAYEELPMDWGKLSFGARTERVSVESLGSGTEGVTRFASAKRDFSPGSASVGALINLTPQWQLTSNLAHTQRAPKDYELYANGPHLASAAWETGDAGLRQEKSNSFDVGAAWAREQDRVALNLYVWAAAGFDDTLLRWQMKPEVVNGEKKDIQSRVQTRGGQTGR</sequence>
<feature type="chain" id="PRO_5010161827" evidence="12">
    <location>
        <begin position="28"/>
        <end position="539"/>
    </location>
</feature>
<evidence type="ECO:0000259" key="14">
    <source>
        <dbReference type="Pfam" id="PF07715"/>
    </source>
</evidence>
<dbReference type="Pfam" id="PF00593">
    <property type="entry name" value="TonB_dep_Rec_b-barrel"/>
    <property type="match status" value="1"/>
</dbReference>
<evidence type="ECO:0000256" key="10">
    <source>
        <dbReference type="PROSITE-ProRule" id="PRU01360"/>
    </source>
</evidence>
<dbReference type="InterPro" id="IPR036942">
    <property type="entry name" value="Beta-barrel_TonB_sf"/>
</dbReference>
<protein>
    <submittedName>
        <fullName evidence="15">Iron complex outermembrane recepter protein</fullName>
    </submittedName>
</protein>
<evidence type="ECO:0000256" key="5">
    <source>
        <dbReference type="ARBA" id="ARBA00022692"/>
    </source>
</evidence>
<evidence type="ECO:0000256" key="12">
    <source>
        <dbReference type="SAM" id="SignalP"/>
    </source>
</evidence>
<keyword evidence="9 10" id="KW-0998">Cell outer membrane</keyword>
<accession>A0A1H3P2B2</accession>
<evidence type="ECO:0000256" key="8">
    <source>
        <dbReference type="ARBA" id="ARBA00023170"/>
    </source>
</evidence>
<dbReference type="GO" id="GO:0009279">
    <property type="term" value="C:cell outer membrane"/>
    <property type="evidence" value="ECO:0007669"/>
    <property type="project" value="UniProtKB-SubCell"/>
</dbReference>
<dbReference type="GO" id="GO:0044718">
    <property type="term" value="P:siderophore transmembrane transport"/>
    <property type="evidence" value="ECO:0007669"/>
    <property type="project" value="TreeGrafter"/>
</dbReference>
<comment type="similarity">
    <text evidence="2 10 11">Belongs to the TonB-dependent receptor family.</text>
</comment>
<evidence type="ECO:0000256" key="11">
    <source>
        <dbReference type="RuleBase" id="RU003357"/>
    </source>
</evidence>
<reference evidence="15 16" key="1">
    <citation type="submission" date="2016-10" db="EMBL/GenBank/DDBJ databases">
        <authorList>
            <person name="de Groot N.N."/>
        </authorList>
    </citation>
    <scope>NUCLEOTIDE SEQUENCE [LARGE SCALE GENOMIC DNA]</scope>
    <source>
        <strain evidence="15 16">LMG 24775</strain>
    </source>
</reference>
<dbReference type="InterPro" id="IPR037066">
    <property type="entry name" value="Plug_dom_sf"/>
</dbReference>
<keyword evidence="7 10" id="KW-0472">Membrane</keyword>
<evidence type="ECO:0000256" key="9">
    <source>
        <dbReference type="ARBA" id="ARBA00023237"/>
    </source>
</evidence>
<evidence type="ECO:0000256" key="3">
    <source>
        <dbReference type="ARBA" id="ARBA00022448"/>
    </source>
</evidence>
<dbReference type="GO" id="GO:0015344">
    <property type="term" value="F:siderophore uptake transmembrane transporter activity"/>
    <property type="evidence" value="ECO:0007669"/>
    <property type="project" value="TreeGrafter"/>
</dbReference>
<dbReference type="EMBL" id="FNPE01000009">
    <property type="protein sequence ID" value="SDY94559.1"/>
    <property type="molecule type" value="Genomic_DNA"/>
</dbReference>
<feature type="domain" description="TonB-dependent receptor-like beta-barrel" evidence="13">
    <location>
        <begin position="261"/>
        <end position="498"/>
    </location>
</feature>
<dbReference type="Proteomes" id="UP000183417">
    <property type="component" value="Unassembled WGS sequence"/>
</dbReference>
<dbReference type="Pfam" id="PF07715">
    <property type="entry name" value="Plug"/>
    <property type="match status" value="1"/>
</dbReference>
<keyword evidence="6 11" id="KW-0798">TonB box</keyword>
<dbReference type="Gene3D" id="2.170.130.10">
    <property type="entry name" value="TonB-dependent receptor, plug domain"/>
    <property type="match status" value="1"/>
</dbReference>
<dbReference type="InterPro" id="IPR000531">
    <property type="entry name" value="Beta-barrel_TonB"/>
</dbReference>
<feature type="signal peptide" evidence="12">
    <location>
        <begin position="1"/>
        <end position="27"/>
    </location>
</feature>
<name>A0A1H3P2B2_9BURK</name>
<dbReference type="InterPro" id="IPR039426">
    <property type="entry name" value="TonB-dep_rcpt-like"/>
</dbReference>
<evidence type="ECO:0000259" key="13">
    <source>
        <dbReference type="Pfam" id="PF00593"/>
    </source>
</evidence>
<evidence type="ECO:0000256" key="7">
    <source>
        <dbReference type="ARBA" id="ARBA00023136"/>
    </source>
</evidence>
<dbReference type="InterPro" id="IPR012910">
    <property type="entry name" value="Plug_dom"/>
</dbReference>
<keyword evidence="8" id="KW-0675">Receptor</keyword>
<keyword evidence="5 10" id="KW-0812">Transmembrane</keyword>
<evidence type="ECO:0000256" key="2">
    <source>
        <dbReference type="ARBA" id="ARBA00009810"/>
    </source>
</evidence>
<dbReference type="PROSITE" id="PS52016">
    <property type="entry name" value="TONB_DEPENDENT_REC_3"/>
    <property type="match status" value="1"/>
</dbReference>
<evidence type="ECO:0000313" key="15">
    <source>
        <dbReference type="EMBL" id="SDY94559.1"/>
    </source>
</evidence>
<keyword evidence="4 10" id="KW-1134">Transmembrane beta strand</keyword>
<dbReference type="AlphaFoldDB" id="A0A1H3P2B2"/>
<evidence type="ECO:0000256" key="1">
    <source>
        <dbReference type="ARBA" id="ARBA00004571"/>
    </source>
</evidence>
<dbReference type="SUPFAM" id="SSF56935">
    <property type="entry name" value="Porins"/>
    <property type="match status" value="1"/>
</dbReference>
<gene>
    <name evidence="15" type="ORF">SAMN05421547_109245</name>
</gene>
<organism evidence="15 16">
    <name type="scientific">Delftia lacustris</name>
    <dbReference type="NCBI Taxonomy" id="558537"/>
    <lineage>
        <taxon>Bacteria</taxon>
        <taxon>Pseudomonadati</taxon>
        <taxon>Pseudomonadota</taxon>
        <taxon>Betaproteobacteria</taxon>
        <taxon>Burkholderiales</taxon>
        <taxon>Comamonadaceae</taxon>
        <taxon>Delftia</taxon>
    </lineage>
</organism>
<proteinExistence type="inferred from homology"/>